<keyword evidence="4" id="KW-1133">Transmembrane helix</keyword>
<dbReference type="EMBL" id="AVOT02040050">
    <property type="protein sequence ID" value="MBW0535199.1"/>
    <property type="molecule type" value="Genomic_DNA"/>
</dbReference>
<organism evidence="6 7">
    <name type="scientific">Austropuccinia psidii MF-1</name>
    <dbReference type="NCBI Taxonomy" id="1389203"/>
    <lineage>
        <taxon>Eukaryota</taxon>
        <taxon>Fungi</taxon>
        <taxon>Dikarya</taxon>
        <taxon>Basidiomycota</taxon>
        <taxon>Pucciniomycotina</taxon>
        <taxon>Pucciniomycetes</taxon>
        <taxon>Pucciniales</taxon>
        <taxon>Sphaerophragmiaceae</taxon>
        <taxon>Austropuccinia</taxon>
    </lineage>
</organism>
<evidence type="ECO:0000256" key="4">
    <source>
        <dbReference type="SAM" id="Phobius"/>
    </source>
</evidence>
<dbReference type="SUPFAM" id="SSF53098">
    <property type="entry name" value="Ribonuclease H-like"/>
    <property type="match status" value="1"/>
</dbReference>
<comment type="caution">
    <text evidence="6">The sequence shown here is derived from an EMBL/GenBank/DDBJ whole genome shotgun (WGS) entry which is preliminary data.</text>
</comment>
<keyword evidence="1" id="KW-0064">Aspartyl protease</keyword>
<dbReference type="PANTHER" id="PTHR11439">
    <property type="entry name" value="GAG-POL-RELATED RETROTRANSPOSON"/>
    <property type="match status" value="1"/>
</dbReference>
<dbReference type="GO" id="GO:0005634">
    <property type="term" value="C:nucleus"/>
    <property type="evidence" value="ECO:0007669"/>
    <property type="project" value="UniProtKB-ARBA"/>
</dbReference>
<dbReference type="SUPFAM" id="SSF56672">
    <property type="entry name" value="DNA/RNA polymerases"/>
    <property type="match status" value="1"/>
</dbReference>
<dbReference type="GO" id="GO:0003723">
    <property type="term" value="F:RNA binding"/>
    <property type="evidence" value="ECO:0007669"/>
    <property type="project" value="UniProtKB-KW"/>
</dbReference>
<dbReference type="InterPro" id="IPR043502">
    <property type="entry name" value="DNA/RNA_pol_sf"/>
</dbReference>
<gene>
    <name evidence="6" type="ORF">O181_074914</name>
</gene>
<keyword evidence="1" id="KW-0645">Protease</keyword>
<evidence type="ECO:0000259" key="5">
    <source>
        <dbReference type="PROSITE" id="PS50994"/>
    </source>
</evidence>
<dbReference type="Pfam" id="PF25597">
    <property type="entry name" value="SH3_retrovirus"/>
    <property type="match status" value="1"/>
</dbReference>
<dbReference type="GO" id="GO:0004190">
    <property type="term" value="F:aspartic-type endopeptidase activity"/>
    <property type="evidence" value="ECO:0007669"/>
    <property type="project" value="UniProtKB-KW"/>
</dbReference>
<evidence type="ECO:0000256" key="3">
    <source>
        <dbReference type="SAM" id="MobiDB-lite"/>
    </source>
</evidence>
<dbReference type="Pfam" id="PF07727">
    <property type="entry name" value="RVT_2"/>
    <property type="match status" value="1"/>
</dbReference>
<feature type="non-terminal residue" evidence="6">
    <location>
        <position position="1279"/>
    </location>
</feature>
<protein>
    <recommendedName>
        <fullName evidence="5">Integrase catalytic domain-containing protein</fullName>
    </recommendedName>
</protein>
<feature type="region of interest" description="Disordered" evidence="3">
    <location>
        <begin position="704"/>
        <end position="723"/>
    </location>
</feature>
<dbReference type="AlphaFoldDB" id="A0A9Q3F9H8"/>
<feature type="domain" description="Integrase catalytic" evidence="5">
    <location>
        <begin position="858"/>
        <end position="1030"/>
    </location>
</feature>
<dbReference type="InterPro" id="IPR012337">
    <property type="entry name" value="RNaseH-like_sf"/>
</dbReference>
<dbReference type="InterPro" id="IPR057670">
    <property type="entry name" value="SH3_retrovirus"/>
</dbReference>
<dbReference type="Pfam" id="PF14223">
    <property type="entry name" value="Retrotran_gag_2"/>
    <property type="match status" value="1"/>
</dbReference>
<dbReference type="Pfam" id="PF22936">
    <property type="entry name" value="Pol_BBD"/>
    <property type="match status" value="1"/>
</dbReference>
<dbReference type="PROSITE" id="PS50994">
    <property type="entry name" value="INTEGRASE"/>
    <property type="match status" value="1"/>
</dbReference>
<dbReference type="InterPro" id="IPR013103">
    <property type="entry name" value="RVT_2"/>
</dbReference>
<feature type="transmembrane region" description="Helical" evidence="4">
    <location>
        <begin position="420"/>
        <end position="445"/>
    </location>
</feature>
<dbReference type="CDD" id="cd09272">
    <property type="entry name" value="RNase_HI_RT_Ty1"/>
    <property type="match status" value="1"/>
</dbReference>
<evidence type="ECO:0000313" key="7">
    <source>
        <dbReference type="Proteomes" id="UP000765509"/>
    </source>
</evidence>
<sequence>RGSVPLWLYVHVDDIAIFGKDVGSFKKEISEEFDIKDVGSADLMLGVKINHSKDFISLDQQHFTESLLELYGMSMCKTVSTPLPPHSHLGPPNNEEVTKFKQLNVNYRSAIGSINYLSTATRPDLSHAVSTLSQFLENPGIQHWNAFLHVLKYLNGTQEMGLVYTRNCSRGIRAYSDADWGNCPETRRSVTGFLVTFNNSLVIWKTRKQPTVSISTAEAEYKALCDLTSELVWFRQWCDECSLYQNSSPIPVHEDNQSCINTVEGHSNVNHKRMKHVDIQLHFIKEFAENSVIKLIYTPTNLMLADFLTKSVSRPTLSRSLDSLSVLRLGVKGGVENHNQDQSFNRADHCTSSRNLLKNNQYKRRPSLDNHLQSLFPQSNFLFPFVPLSFLSFLRILIFISLSTHFLLYYNSFILIRFRLFPEFTTDCILVISFGYLLSTFRILIDLQSRARLTKQWWISFLTMTESNAEISSIPILDGTNYGEWSAGITILLRSKDLLQVCENIVASDASTTVMNKWNKSSFEAVSIITSRVSNRVFIEVVKQNSANAHLLWTELQEKYASRKAINRGRVWMQWLRLTYNGNLQEYVDNNRKLMMAMETVNIAVPSELLSFTLLGKLSGDSKIHQYVETLLLNEELIELPDLILSKLQDFHNNSIVQEVTPTSSASALLSESTHPYKILYYCTNGKHNPMCTSHTKQECFVENPHLRPPRRNNKRRAQNNQNVSAHLSTAQALVTSDCPSTFSSDLIIDCGATHHMFNSKESFSTLGATPSFNVCTGDTTSSLSAKGIGTVTIACGEKIFTLSNCLYVPNLNCNLISLLGLGHKKISIHRDKEDFTLCSEDEILFKGKIENNLMKVNYSTPKTLITQSSNLWHLRLGHPGVQVIRSMGLPEMTSKCLTCDKNKMHLLPFKDQFEQFVLVKKAMENLHDQTLKRLVSDWGGEFLNHQFQRLSEECGFEHLMSPAETPQHNGFAERANCTILEKARCLLNGSNLPSTYWAEAVNTATLLSNLTPTPSRVNRSPYSLWKGSPPRIKKLRVFGCRAIIAIPKQHRKSKFSPSGAEGILLGYTNENTAYRILRLCDRKVIISRHVIFDESTFPSLKNRSSSFDSALLIPEYQEAVTEVVDETRSVNMGQVDEILPIEPILDEPSRMVDEIQDSSEIAASDQDRPACPSRIKVIGPRHPTLISSDVNSHNILPYSRRPKALLSIHDETPRTFKQAINSANKDVLNDAIKKELASMNRLSVWDVIDLKSDYKLVGTTWVFRTKRNHLNEVVDHKA</sequence>
<dbReference type="Proteomes" id="UP000765509">
    <property type="component" value="Unassembled WGS sequence"/>
</dbReference>
<dbReference type="InterPro" id="IPR001584">
    <property type="entry name" value="Integrase_cat-core"/>
</dbReference>
<reference evidence="6" key="1">
    <citation type="submission" date="2021-03" db="EMBL/GenBank/DDBJ databases">
        <title>Draft genome sequence of rust myrtle Austropuccinia psidii MF-1, a brazilian biotype.</title>
        <authorList>
            <person name="Quecine M.C."/>
            <person name="Pachon D.M.R."/>
            <person name="Bonatelli M.L."/>
            <person name="Correr F.H."/>
            <person name="Franceschini L.M."/>
            <person name="Leite T.F."/>
            <person name="Margarido G.R.A."/>
            <person name="Almeida C.A."/>
            <person name="Ferrarezi J.A."/>
            <person name="Labate C.A."/>
        </authorList>
    </citation>
    <scope>NUCLEOTIDE SEQUENCE</scope>
    <source>
        <strain evidence="6">MF-1</strain>
    </source>
</reference>
<dbReference type="GO" id="GO:0015074">
    <property type="term" value="P:DNA integration"/>
    <property type="evidence" value="ECO:0007669"/>
    <property type="project" value="InterPro"/>
</dbReference>
<accession>A0A9Q3F9H8</accession>
<evidence type="ECO:0000256" key="1">
    <source>
        <dbReference type="ARBA" id="ARBA00022750"/>
    </source>
</evidence>
<dbReference type="InterPro" id="IPR036397">
    <property type="entry name" value="RNaseH_sf"/>
</dbReference>
<name>A0A9Q3F9H8_9BASI</name>
<keyword evidence="2" id="KW-0694">RNA-binding</keyword>
<keyword evidence="4" id="KW-0812">Transmembrane</keyword>
<dbReference type="Gene3D" id="3.30.420.10">
    <property type="entry name" value="Ribonuclease H-like superfamily/Ribonuclease H"/>
    <property type="match status" value="1"/>
</dbReference>
<keyword evidence="1" id="KW-0378">Hydrolase</keyword>
<feature type="transmembrane region" description="Helical" evidence="4">
    <location>
        <begin position="381"/>
        <end position="408"/>
    </location>
</feature>
<evidence type="ECO:0000256" key="2">
    <source>
        <dbReference type="ARBA" id="ARBA00022884"/>
    </source>
</evidence>
<keyword evidence="7" id="KW-1185">Reference proteome</keyword>
<proteinExistence type="predicted"/>
<dbReference type="InterPro" id="IPR054722">
    <property type="entry name" value="PolX-like_BBD"/>
</dbReference>
<feature type="compositionally biased region" description="Basic residues" evidence="3">
    <location>
        <begin position="708"/>
        <end position="718"/>
    </location>
</feature>
<dbReference type="PANTHER" id="PTHR11439:SF470">
    <property type="entry name" value="CYSTEINE-RICH RLK (RECEPTOR-LIKE PROTEIN KINASE) 8"/>
    <property type="match status" value="1"/>
</dbReference>
<evidence type="ECO:0000313" key="6">
    <source>
        <dbReference type="EMBL" id="MBW0535199.1"/>
    </source>
</evidence>
<keyword evidence="4" id="KW-0472">Membrane</keyword>